<dbReference type="EMBL" id="SEOL01000006">
    <property type="protein sequence ID" value="MBL0849113.1"/>
    <property type="molecule type" value="Genomic_DNA"/>
</dbReference>
<dbReference type="Pfam" id="PF00092">
    <property type="entry name" value="VWA"/>
    <property type="match status" value="1"/>
</dbReference>
<dbReference type="Proteomes" id="UP000736856">
    <property type="component" value="Unassembled WGS sequence"/>
</dbReference>
<evidence type="ECO:0000313" key="3">
    <source>
        <dbReference type="EMBL" id="MBL0849113.1"/>
    </source>
</evidence>
<name>A0A937AFG9_9HYPH</name>
<evidence type="ECO:0000259" key="2">
    <source>
        <dbReference type="PROSITE" id="PS50234"/>
    </source>
</evidence>
<accession>A0A937AFG9</accession>
<sequence length="424" mass="48477">MYLLHKLFITLRTVVRSCTASFSIIATFSIVVLLVLVRILIAYLDMHYKKNIMENANSASILFGAAKMVNNFSHLGDNITNYSKNVVINNAKNSIRNHIGETLLSASIFDKSDLLKIVDHAKISIDQDTASQVHMRSQQSDLKNNHIFYHMSVKTSYDYHVNFLKNLFNDLLYNKIVVYTPAFLSMETRGDIFSFVQFIVDLSGSMNCSMDYPPEQQTLSSICMRDKKRSKITALKNTMLLLLNSIDSISNSRDRFYMGLVGYTKEIVKTIPPSWGTANIRKYITYDMDAVMFGETNSAPAMKKSYKELTASNRQGFLSYIFRHRSKVPHFPFQKYIVFLTDGENNLPKSDEKTLKICEKAKKHSIRIFAISIHSPRRGQDLLKKCVGSKEDYFNVIDSSSLRNVFQKISTVITQNKYQVVLKG</sequence>
<dbReference type="AlphaFoldDB" id="A0A937AFG9"/>
<dbReference type="SUPFAM" id="SSF53300">
    <property type="entry name" value="vWA-like"/>
    <property type="match status" value="1"/>
</dbReference>
<evidence type="ECO:0000313" key="4">
    <source>
        <dbReference type="Proteomes" id="UP000736856"/>
    </source>
</evidence>
<dbReference type="Gene3D" id="3.40.50.410">
    <property type="entry name" value="von Willebrand factor, type A domain"/>
    <property type="match status" value="1"/>
</dbReference>
<reference evidence="3" key="1">
    <citation type="submission" date="2019-02" db="EMBL/GenBank/DDBJ databases">
        <title>A novel Candidatus Liberibacter species associated with the New Zealand native fuchsia psyllid, Ctenarytaina fuchsiae.</title>
        <authorList>
            <person name="Thompson S.M."/>
            <person name="Jorgensen N."/>
            <person name="David C."/>
            <person name="Bulman S.R."/>
            <person name="Smith G.R."/>
        </authorList>
    </citation>
    <scope>NUCLEOTIDE SEQUENCE</scope>
    <source>
        <strain evidence="3">Oxford</strain>
    </source>
</reference>
<protein>
    <submittedName>
        <fullName evidence="3">VWA domain-containing protein</fullName>
    </submittedName>
</protein>
<dbReference type="CDD" id="cd00198">
    <property type="entry name" value="vWFA"/>
    <property type="match status" value="1"/>
</dbReference>
<dbReference type="InterPro" id="IPR002035">
    <property type="entry name" value="VWF_A"/>
</dbReference>
<gene>
    <name evidence="3" type="ORF">EU981_03415</name>
</gene>
<organism evidence="3 4">
    <name type="scientific">Candidatus Liberibacter ctenarytainae</name>
    <dbReference type="NCBI Taxonomy" id="2020335"/>
    <lineage>
        <taxon>Bacteria</taxon>
        <taxon>Pseudomonadati</taxon>
        <taxon>Pseudomonadota</taxon>
        <taxon>Alphaproteobacteria</taxon>
        <taxon>Hyphomicrobiales</taxon>
        <taxon>Rhizobiaceae</taxon>
        <taxon>Liberibacter</taxon>
    </lineage>
</organism>
<feature type="domain" description="VWFA" evidence="2">
    <location>
        <begin position="195"/>
        <end position="409"/>
    </location>
</feature>
<keyword evidence="1" id="KW-0472">Membrane</keyword>
<comment type="caution">
    <text evidence="3">The sequence shown here is derived from an EMBL/GenBank/DDBJ whole genome shotgun (WGS) entry which is preliminary data.</text>
</comment>
<evidence type="ECO:0000256" key="1">
    <source>
        <dbReference type="SAM" id="Phobius"/>
    </source>
</evidence>
<keyword evidence="1" id="KW-0812">Transmembrane</keyword>
<proteinExistence type="predicted"/>
<keyword evidence="1" id="KW-1133">Transmembrane helix</keyword>
<dbReference type="InterPro" id="IPR036465">
    <property type="entry name" value="vWFA_dom_sf"/>
</dbReference>
<dbReference type="PROSITE" id="PS50234">
    <property type="entry name" value="VWFA"/>
    <property type="match status" value="1"/>
</dbReference>
<feature type="transmembrane region" description="Helical" evidence="1">
    <location>
        <begin position="20"/>
        <end position="44"/>
    </location>
</feature>